<protein>
    <submittedName>
        <fullName evidence="3">LADA_0G08306g1_1</fullName>
    </submittedName>
</protein>
<dbReference type="Proteomes" id="UP000190274">
    <property type="component" value="Chromosome G"/>
</dbReference>
<evidence type="ECO:0000259" key="2">
    <source>
        <dbReference type="Pfam" id="PF15463"/>
    </source>
</evidence>
<dbReference type="Pfam" id="PF15463">
    <property type="entry name" value="ECM11"/>
    <property type="match status" value="1"/>
</dbReference>
<gene>
    <name evidence="3" type="ORF">LADA_0G08306G</name>
</gene>
<dbReference type="AlphaFoldDB" id="A0A1G4JU04"/>
<sequence>MEAVKSEPEVKPDLLMEVSAECAGDNMKSQGKPDSRPPLKEKTMNRQQLRCQKSEVIEDAKRKSIAQFFQSTELNNNGFSGRPPNGDKRKPSIKAEHPAPLVVSKRAIGDAKTGNGFDGKEKMNQNGSAAVSVSPIAKKLKVDQHQSSPVRTDLPSAAGEDKHAIDIAVNEPPPSAQCLPTNPGPYAPVKAGLYEQSSKGEDKKYYEDVFHEVQDQEEKHSCIAFAEMNLNTWIKAGEELQLEHKRILARLIKARMGLSEKFRVITDLINKRASALNAQGQILDLKLRRIQDLGKEILDII</sequence>
<evidence type="ECO:0000313" key="3">
    <source>
        <dbReference type="EMBL" id="SCU94400.1"/>
    </source>
</evidence>
<feature type="compositionally biased region" description="Basic and acidic residues" evidence="1">
    <location>
        <begin position="85"/>
        <end position="97"/>
    </location>
</feature>
<evidence type="ECO:0000256" key="1">
    <source>
        <dbReference type="SAM" id="MobiDB-lite"/>
    </source>
</evidence>
<proteinExistence type="predicted"/>
<feature type="region of interest" description="Disordered" evidence="1">
    <location>
        <begin position="69"/>
        <end position="102"/>
    </location>
</feature>
<feature type="region of interest" description="Disordered" evidence="1">
    <location>
        <begin position="22"/>
        <end position="56"/>
    </location>
</feature>
<organism evidence="3 4">
    <name type="scientific">Lachancea dasiensis</name>
    <dbReference type="NCBI Taxonomy" id="1072105"/>
    <lineage>
        <taxon>Eukaryota</taxon>
        <taxon>Fungi</taxon>
        <taxon>Dikarya</taxon>
        <taxon>Ascomycota</taxon>
        <taxon>Saccharomycotina</taxon>
        <taxon>Saccharomycetes</taxon>
        <taxon>Saccharomycetales</taxon>
        <taxon>Saccharomycetaceae</taxon>
        <taxon>Lachancea</taxon>
    </lineage>
</organism>
<evidence type="ECO:0000313" key="4">
    <source>
        <dbReference type="Proteomes" id="UP000190274"/>
    </source>
</evidence>
<reference evidence="4" key="1">
    <citation type="submission" date="2016-03" db="EMBL/GenBank/DDBJ databases">
        <authorList>
            <person name="Devillers H."/>
        </authorList>
    </citation>
    <scope>NUCLEOTIDE SEQUENCE [LARGE SCALE GENOMIC DNA]</scope>
</reference>
<feature type="domain" description="Extracellular mutant protein 11 C-terminal" evidence="2">
    <location>
        <begin position="197"/>
        <end position="298"/>
    </location>
</feature>
<accession>A0A1G4JU04</accession>
<dbReference type="EMBL" id="LT598457">
    <property type="protein sequence ID" value="SCU94400.1"/>
    <property type="molecule type" value="Genomic_DNA"/>
</dbReference>
<dbReference type="OrthoDB" id="4056678at2759"/>
<feature type="compositionally biased region" description="Basic and acidic residues" evidence="1">
    <location>
        <begin position="31"/>
        <end position="44"/>
    </location>
</feature>
<feature type="compositionally biased region" description="Polar residues" evidence="1">
    <location>
        <begin position="69"/>
        <end position="79"/>
    </location>
</feature>
<name>A0A1G4JU04_9SACH</name>
<dbReference type="InterPro" id="IPR029178">
    <property type="entry name" value="Ecm11_C"/>
</dbReference>
<keyword evidence="4" id="KW-1185">Reference proteome</keyword>